<accession>A0A3G2R7D0</accession>
<dbReference type="Proteomes" id="UP000280960">
    <property type="component" value="Chromosome"/>
</dbReference>
<dbReference type="Pfam" id="PF00209">
    <property type="entry name" value="SNF"/>
    <property type="match status" value="1"/>
</dbReference>
<evidence type="ECO:0000256" key="3">
    <source>
        <dbReference type="ARBA" id="ARBA00022692"/>
    </source>
</evidence>
<keyword evidence="5 6" id="KW-0472">Membrane</keyword>
<sequence>MDKAKSSADVFVHYIQTPGLSFMFWIIALALLCYALSRGVQKGIEAWARFMMPLLYVLGFILIIRALTLGSPVNPDWSPLKGLDYLWSPRWSDLKWTSALAAAGQIFFTLSLGMGIIQNYASYLKPDDDIVLSATTTVFLNEFAEVILGGSIAIPIAYTFLGMDGIKSGVGLSFIALPNVFRMMPGGGIFGAFWFLVLFFAGFTSAIAMYNYLIALLEEDLNVPRKTGAILVFLLYILVGLPVGLEPALTKTADLAFLTELDNWVGSYLLVIMGLLEVIVVGWLFGSKRSLEEMNRGSYWKISEAFFNVMIKWVTPLAAAILLIFSTKDYIKAGYFKIIPSFVEKTPILVPWVQGARVLLLFILILGFTEAYVTIKRKYGKAQAGQSAKA</sequence>
<evidence type="ECO:0000256" key="4">
    <source>
        <dbReference type="ARBA" id="ARBA00022989"/>
    </source>
</evidence>
<evidence type="ECO:0000256" key="2">
    <source>
        <dbReference type="ARBA" id="ARBA00022448"/>
    </source>
</evidence>
<dbReference type="EMBL" id="CP033169">
    <property type="protein sequence ID" value="AYO31350.1"/>
    <property type="molecule type" value="Genomic_DNA"/>
</dbReference>
<reference evidence="7 8" key="1">
    <citation type="submission" date="2018-10" db="EMBL/GenBank/DDBJ databases">
        <authorList>
            <person name="Zhang X."/>
        </authorList>
    </citation>
    <scope>NUCLEOTIDE SEQUENCE [LARGE SCALE GENOMIC DNA]</scope>
    <source>
        <strain evidence="7 8">SK-G1</strain>
    </source>
</reference>
<dbReference type="GO" id="GO:0016020">
    <property type="term" value="C:membrane"/>
    <property type="evidence" value="ECO:0007669"/>
    <property type="project" value="UniProtKB-SubCell"/>
</dbReference>
<dbReference type="NCBIfam" id="NF037979">
    <property type="entry name" value="Na_transp"/>
    <property type="match status" value="1"/>
</dbReference>
<dbReference type="InterPro" id="IPR000175">
    <property type="entry name" value="Na/ntran_symport"/>
</dbReference>
<organism evidence="7 8">
    <name type="scientific">Biomaibacter acetigenes</name>
    <dbReference type="NCBI Taxonomy" id="2316383"/>
    <lineage>
        <taxon>Bacteria</taxon>
        <taxon>Bacillati</taxon>
        <taxon>Bacillota</taxon>
        <taxon>Clostridia</taxon>
        <taxon>Thermosediminibacterales</taxon>
        <taxon>Tepidanaerobacteraceae</taxon>
        <taxon>Biomaibacter</taxon>
    </lineage>
</organism>
<feature type="transmembrane region" description="Helical" evidence="6">
    <location>
        <begin position="227"/>
        <end position="245"/>
    </location>
</feature>
<evidence type="ECO:0000256" key="6">
    <source>
        <dbReference type="SAM" id="Phobius"/>
    </source>
</evidence>
<evidence type="ECO:0000313" key="7">
    <source>
        <dbReference type="EMBL" id="AYO31350.1"/>
    </source>
</evidence>
<protein>
    <submittedName>
        <fullName evidence="7">Na+dependent transporter</fullName>
    </submittedName>
</protein>
<dbReference type="InterPro" id="IPR037272">
    <property type="entry name" value="SNS_sf"/>
</dbReference>
<keyword evidence="3 6" id="KW-0812">Transmembrane</keyword>
<keyword evidence="8" id="KW-1185">Reference proteome</keyword>
<dbReference type="PANTHER" id="PTHR42948">
    <property type="entry name" value="TRANSPORTER"/>
    <property type="match status" value="1"/>
</dbReference>
<feature type="transmembrane region" description="Helical" evidence="6">
    <location>
        <begin position="265"/>
        <end position="285"/>
    </location>
</feature>
<feature type="transmembrane region" description="Helical" evidence="6">
    <location>
        <begin position="49"/>
        <end position="68"/>
    </location>
</feature>
<keyword evidence="2" id="KW-0813">Transport</keyword>
<keyword evidence="4 6" id="KW-1133">Transmembrane helix</keyword>
<feature type="transmembrane region" description="Helical" evidence="6">
    <location>
        <begin position="138"/>
        <end position="161"/>
    </location>
</feature>
<name>A0A3G2R7D0_9FIRM</name>
<dbReference type="KEGG" id="bacg:D2962_12740"/>
<evidence type="ECO:0000256" key="5">
    <source>
        <dbReference type="ARBA" id="ARBA00023136"/>
    </source>
</evidence>
<dbReference type="SUPFAM" id="SSF161070">
    <property type="entry name" value="SNF-like"/>
    <property type="match status" value="1"/>
</dbReference>
<evidence type="ECO:0000313" key="8">
    <source>
        <dbReference type="Proteomes" id="UP000280960"/>
    </source>
</evidence>
<feature type="transmembrane region" description="Helical" evidence="6">
    <location>
        <begin position="96"/>
        <end position="117"/>
    </location>
</feature>
<dbReference type="PANTHER" id="PTHR42948:SF1">
    <property type="entry name" value="TRANSPORTER"/>
    <property type="match status" value="1"/>
</dbReference>
<gene>
    <name evidence="7" type="ORF">D2962_12740</name>
</gene>
<feature type="transmembrane region" description="Helical" evidence="6">
    <location>
        <begin position="305"/>
        <end position="325"/>
    </location>
</feature>
<feature type="transmembrane region" description="Helical" evidence="6">
    <location>
        <begin position="192"/>
        <end position="215"/>
    </location>
</feature>
<feature type="transmembrane region" description="Helical" evidence="6">
    <location>
        <begin position="20"/>
        <end position="37"/>
    </location>
</feature>
<proteinExistence type="predicted"/>
<evidence type="ECO:0000256" key="1">
    <source>
        <dbReference type="ARBA" id="ARBA00004141"/>
    </source>
</evidence>
<dbReference type="AlphaFoldDB" id="A0A3G2R7D0"/>
<comment type="subcellular location">
    <subcellularLocation>
        <location evidence="1">Membrane</location>
        <topology evidence="1">Multi-pass membrane protein</topology>
    </subcellularLocation>
</comment>
<feature type="transmembrane region" description="Helical" evidence="6">
    <location>
        <begin position="352"/>
        <end position="373"/>
    </location>
</feature>
<dbReference type="PROSITE" id="PS50267">
    <property type="entry name" value="NA_NEUROTRAN_SYMP_3"/>
    <property type="match status" value="1"/>
</dbReference>